<evidence type="ECO:0000313" key="3">
    <source>
        <dbReference type="EnsemblProtists" id="EKX46477"/>
    </source>
</evidence>
<accession>L1JDT8</accession>
<sequence length="633" mass="70293">MQLVRGFLLLALSLQSMCVRRETEQMLEQSMAKQGRPGSCRTEIISPSALDVWTASYLIVSWRVCAEDAEDFDQVVIHVDGVSYSRTSQTDGSFKIFGLQDGPHVVYIAALDSQGRELEVSGRLRVSFEIRRGESLLGALAGKIRRGESVCTGWDDGATKDLGDEGYRDLTFVTAAINIGRRHGNISFEEDYIGNILHILALKIPVVIHMQEYRPLICSITTSGALTLLQEEYAHLVEPYLHSKATIRRKELSDLTAFKHFDDVETLRVSQRWQGFNKIYNPAKMELYNALVMSKIFWLEEVVEENPFGSSQFFWMDAGLCVRFVQPPLNLQALHLQSRRFLIYSMDLSYDEGLDVHGFPQDAHMKYSGKAANVLLRGNIFGGTGESIRVVLNMTLKDGYMGTEESVFTLTCARHADLCNVVSVSDNHLQTEMPCRMFLDLSHRRPEARLIFPAAGSVVNPEHAFVLTDVSSFDLGQDDLPIGRLEVQVELIGWDGLPVFASAGGELLVELAVPSSMDWGGVVLDTRQAMGDLLSERSLSGRGMVLGISCSYIKEEMAAYTPYGGHVEVLDWSDRQLLCSPCQEEAAKCIASGSLDFVYVCPPSLGEQAHLDQLLDCLDDSVSDAGGLERNET</sequence>
<dbReference type="RefSeq" id="XP_005833457.1">
    <property type="nucleotide sequence ID" value="XM_005833400.1"/>
</dbReference>
<reference evidence="4" key="2">
    <citation type="submission" date="2012-11" db="EMBL/GenBank/DDBJ databases">
        <authorList>
            <person name="Kuo A."/>
            <person name="Curtis B.A."/>
            <person name="Tanifuji G."/>
            <person name="Burki F."/>
            <person name="Gruber A."/>
            <person name="Irimia M."/>
            <person name="Maruyama S."/>
            <person name="Arias M.C."/>
            <person name="Ball S.G."/>
            <person name="Gile G.H."/>
            <person name="Hirakawa Y."/>
            <person name="Hopkins J.F."/>
            <person name="Rensing S.A."/>
            <person name="Schmutz J."/>
            <person name="Symeonidi A."/>
            <person name="Elias M."/>
            <person name="Eveleigh R.J."/>
            <person name="Herman E.K."/>
            <person name="Klute M.J."/>
            <person name="Nakayama T."/>
            <person name="Obornik M."/>
            <person name="Reyes-Prieto A."/>
            <person name="Armbrust E.V."/>
            <person name="Aves S.J."/>
            <person name="Beiko R.G."/>
            <person name="Coutinho P."/>
            <person name="Dacks J.B."/>
            <person name="Durnford D.G."/>
            <person name="Fast N.M."/>
            <person name="Green B.R."/>
            <person name="Grisdale C."/>
            <person name="Hempe F."/>
            <person name="Henrissat B."/>
            <person name="Hoppner M.P."/>
            <person name="Ishida K.-I."/>
            <person name="Kim E."/>
            <person name="Koreny L."/>
            <person name="Kroth P.G."/>
            <person name="Liu Y."/>
            <person name="Malik S.-B."/>
            <person name="Maier U.G."/>
            <person name="McRose D."/>
            <person name="Mock T."/>
            <person name="Neilson J.A."/>
            <person name="Onodera N.T."/>
            <person name="Poole A.M."/>
            <person name="Pritham E.J."/>
            <person name="Richards T.A."/>
            <person name="Rocap G."/>
            <person name="Roy S.W."/>
            <person name="Sarai C."/>
            <person name="Schaack S."/>
            <person name="Shirato S."/>
            <person name="Slamovits C.H."/>
            <person name="Spencer D.F."/>
            <person name="Suzuki S."/>
            <person name="Worden A.Z."/>
            <person name="Zauner S."/>
            <person name="Barry K."/>
            <person name="Bell C."/>
            <person name="Bharti A.K."/>
            <person name="Crow J.A."/>
            <person name="Grimwood J."/>
            <person name="Kramer R."/>
            <person name="Lindquist E."/>
            <person name="Lucas S."/>
            <person name="Salamov A."/>
            <person name="McFadden G.I."/>
            <person name="Lane C.E."/>
            <person name="Keeling P.J."/>
            <person name="Gray M.W."/>
            <person name="Grigoriev I.V."/>
            <person name="Archibald J.M."/>
        </authorList>
    </citation>
    <scope>NUCLEOTIDE SEQUENCE</scope>
    <source>
        <strain evidence="4">CCMP2712</strain>
    </source>
</reference>
<protein>
    <submittedName>
        <fullName evidence="2 3">Uncharacterized protein</fullName>
    </submittedName>
</protein>
<dbReference type="EMBL" id="JH992994">
    <property type="protein sequence ID" value="EKX46477.1"/>
    <property type="molecule type" value="Genomic_DNA"/>
</dbReference>
<dbReference type="PaxDb" id="55529-EKX46477"/>
<reference evidence="3" key="3">
    <citation type="submission" date="2016-03" db="UniProtKB">
        <authorList>
            <consortium name="EnsemblProtists"/>
        </authorList>
    </citation>
    <scope>IDENTIFICATION</scope>
</reference>
<dbReference type="AlphaFoldDB" id="L1JDT8"/>
<dbReference type="EnsemblProtists" id="EKX46477">
    <property type="protein sequence ID" value="EKX46477"/>
    <property type="gene ID" value="GUITHDRAFT_107681"/>
</dbReference>
<name>L1JDT8_GUITC</name>
<dbReference type="GeneID" id="17303157"/>
<dbReference type="HOGENOM" id="CLU_432433_0_0_1"/>
<feature type="chain" id="PRO_5008771215" evidence="1">
    <location>
        <begin position="19"/>
        <end position="633"/>
    </location>
</feature>
<organism evidence="2">
    <name type="scientific">Guillardia theta (strain CCMP2712)</name>
    <name type="common">Cryptophyte</name>
    <dbReference type="NCBI Taxonomy" id="905079"/>
    <lineage>
        <taxon>Eukaryota</taxon>
        <taxon>Cryptophyceae</taxon>
        <taxon>Pyrenomonadales</taxon>
        <taxon>Geminigeraceae</taxon>
        <taxon>Guillardia</taxon>
    </lineage>
</organism>
<keyword evidence="4" id="KW-1185">Reference proteome</keyword>
<feature type="signal peptide" evidence="1">
    <location>
        <begin position="1"/>
        <end position="18"/>
    </location>
</feature>
<evidence type="ECO:0000313" key="4">
    <source>
        <dbReference type="Proteomes" id="UP000011087"/>
    </source>
</evidence>
<proteinExistence type="predicted"/>
<dbReference type="Proteomes" id="UP000011087">
    <property type="component" value="Unassembled WGS sequence"/>
</dbReference>
<gene>
    <name evidence="2" type="ORF">GUITHDRAFT_107681</name>
</gene>
<evidence type="ECO:0000256" key="1">
    <source>
        <dbReference type="SAM" id="SignalP"/>
    </source>
</evidence>
<dbReference type="KEGG" id="gtt:GUITHDRAFT_107681"/>
<evidence type="ECO:0000313" key="2">
    <source>
        <dbReference type="EMBL" id="EKX46477.1"/>
    </source>
</evidence>
<reference evidence="2 4" key="1">
    <citation type="journal article" date="2012" name="Nature">
        <title>Algal genomes reveal evolutionary mosaicism and the fate of nucleomorphs.</title>
        <authorList>
            <consortium name="DOE Joint Genome Institute"/>
            <person name="Curtis B.A."/>
            <person name="Tanifuji G."/>
            <person name="Burki F."/>
            <person name="Gruber A."/>
            <person name="Irimia M."/>
            <person name="Maruyama S."/>
            <person name="Arias M.C."/>
            <person name="Ball S.G."/>
            <person name="Gile G.H."/>
            <person name="Hirakawa Y."/>
            <person name="Hopkins J.F."/>
            <person name="Kuo A."/>
            <person name="Rensing S.A."/>
            <person name="Schmutz J."/>
            <person name="Symeonidi A."/>
            <person name="Elias M."/>
            <person name="Eveleigh R.J."/>
            <person name="Herman E.K."/>
            <person name="Klute M.J."/>
            <person name="Nakayama T."/>
            <person name="Obornik M."/>
            <person name="Reyes-Prieto A."/>
            <person name="Armbrust E.V."/>
            <person name="Aves S.J."/>
            <person name="Beiko R.G."/>
            <person name="Coutinho P."/>
            <person name="Dacks J.B."/>
            <person name="Durnford D.G."/>
            <person name="Fast N.M."/>
            <person name="Green B.R."/>
            <person name="Grisdale C.J."/>
            <person name="Hempel F."/>
            <person name="Henrissat B."/>
            <person name="Hoppner M.P."/>
            <person name="Ishida K."/>
            <person name="Kim E."/>
            <person name="Koreny L."/>
            <person name="Kroth P.G."/>
            <person name="Liu Y."/>
            <person name="Malik S.B."/>
            <person name="Maier U.G."/>
            <person name="McRose D."/>
            <person name="Mock T."/>
            <person name="Neilson J.A."/>
            <person name="Onodera N.T."/>
            <person name="Poole A.M."/>
            <person name="Pritham E.J."/>
            <person name="Richards T.A."/>
            <person name="Rocap G."/>
            <person name="Roy S.W."/>
            <person name="Sarai C."/>
            <person name="Schaack S."/>
            <person name="Shirato S."/>
            <person name="Slamovits C.H."/>
            <person name="Spencer D.F."/>
            <person name="Suzuki S."/>
            <person name="Worden A.Z."/>
            <person name="Zauner S."/>
            <person name="Barry K."/>
            <person name="Bell C."/>
            <person name="Bharti A.K."/>
            <person name="Crow J.A."/>
            <person name="Grimwood J."/>
            <person name="Kramer R."/>
            <person name="Lindquist E."/>
            <person name="Lucas S."/>
            <person name="Salamov A."/>
            <person name="McFadden G.I."/>
            <person name="Lane C.E."/>
            <person name="Keeling P.J."/>
            <person name="Gray M.W."/>
            <person name="Grigoriev I.V."/>
            <person name="Archibald J.M."/>
        </authorList>
    </citation>
    <scope>NUCLEOTIDE SEQUENCE</scope>
    <source>
        <strain evidence="2 4">CCMP2712</strain>
    </source>
</reference>
<dbReference type="OrthoDB" id="411632at2759"/>
<keyword evidence="1" id="KW-0732">Signal</keyword>